<feature type="region of interest" description="Disordered" evidence="7">
    <location>
        <begin position="38"/>
        <end position="132"/>
    </location>
</feature>
<dbReference type="Proteomes" id="UP000215902">
    <property type="component" value="Unassembled WGS sequence"/>
</dbReference>
<evidence type="ECO:0000313" key="9">
    <source>
        <dbReference type="EMBL" id="PAA79460.1"/>
    </source>
</evidence>
<gene>
    <name evidence="9" type="ORF">BOX15_Mlig018429g1</name>
</gene>
<dbReference type="PRINTS" id="PR00380">
    <property type="entry name" value="KINESINHEAVY"/>
</dbReference>
<feature type="compositionally biased region" description="Basic and acidic residues" evidence="7">
    <location>
        <begin position="106"/>
        <end position="116"/>
    </location>
</feature>
<feature type="compositionally biased region" description="Basic and acidic residues" evidence="7">
    <location>
        <begin position="156"/>
        <end position="168"/>
    </location>
</feature>
<dbReference type="InterPro" id="IPR036961">
    <property type="entry name" value="Kinesin_motor_dom_sf"/>
</dbReference>
<evidence type="ECO:0000256" key="3">
    <source>
        <dbReference type="ARBA" id="ARBA00022840"/>
    </source>
</evidence>
<comment type="caution">
    <text evidence="9">The sequence shown here is derived from an EMBL/GenBank/DDBJ whole genome shotgun (WGS) entry which is preliminary data.</text>
</comment>
<feature type="compositionally biased region" description="Gly residues" evidence="7">
    <location>
        <begin position="196"/>
        <end position="213"/>
    </location>
</feature>
<feature type="coiled-coil region" evidence="6">
    <location>
        <begin position="387"/>
        <end position="421"/>
    </location>
</feature>
<protein>
    <recommendedName>
        <fullName evidence="8">Kinesin motor domain-containing protein</fullName>
    </recommendedName>
</protein>
<comment type="subcellular location">
    <subcellularLocation>
        <location evidence="1">Cytoplasm</location>
        <location evidence="1">Cytoskeleton</location>
    </subcellularLocation>
</comment>
<dbReference type="GO" id="GO:0008017">
    <property type="term" value="F:microtubule binding"/>
    <property type="evidence" value="ECO:0007669"/>
    <property type="project" value="InterPro"/>
</dbReference>
<feature type="compositionally biased region" description="Basic residues" evidence="7">
    <location>
        <begin position="88"/>
        <end position="100"/>
    </location>
</feature>
<feature type="region of interest" description="Disordered" evidence="7">
    <location>
        <begin position="484"/>
        <end position="504"/>
    </location>
</feature>
<keyword evidence="6" id="KW-0175">Coiled coil</keyword>
<keyword evidence="10" id="KW-1185">Reference proteome</keyword>
<keyword evidence="4" id="KW-0206">Cytoskeleton</keyword>
<dbReference type="Gene3D" id="3.40.850.10">
    <property type="entry name" value="Kinesin motor domain"/>
    <property type="match status" value="1"/>
</dbReference>
<dbReference type="InterPro" id="IPR001752">
    <property type="entry name" value="Kinesin_motor_dom"/>
</dbReference>
<feature type="binding site" evidence="5">
    <location>
        <begin position="530"/>
        <end position="537"/>
    </location>
    <ligand>
        <name>ATP</name>
        <dbReference type="ChEBI" id="CHEBI:30616"/>
    </ligand>
</feature>
<keyword evidence="3 5" id="KW-0067">ATP-binding</keyword>
<accession>A0A267G051</accession>
<keyword evidence="2 5" id="KW-0547">Nucleotide-binding</keyword>
<evidence type="ECO:0000256" key="6">
    <source>
        <dbReference type="SAM" id="Coils"/>
    </source>
</evidence>
<comment type="similarity">
    <text evidence="5">Belongs to the TRAFAC class myosin-kinesin ATPase superfamily. Kinesin family.</text>
</comment>
<feature type="domain" description="Kinesin motor" evidence="8">
    <location>
        <begin position="428"/>
        <end position="778"/>
    </location>
</feature>
<dbReference type="SUPFAM" id="SSF52540">
    <property type="entry name" value="P-loop containing nucleoside triphosphate hydrolases"/>
    <property type="match status" value="1"/>
</dbReference>
<evidence type="ECO:0000256" key="1">
    <source>
        <dbReference type="ARBA" id="ARBA00004245"/>
    </source>
</evidence>
<dbReference type="PANTHER" id="PTHR47972">
    <property type="entry name" value="KINESIN-LIKE PROTEIN KLP-3"/>
    <property type="match status" value="1"/>
</dbReference>
<dbReference type="AlphaFoldDB" id="A0A267G051"/>
<evidence type="ECO:0000313" key="10">
    <source>
        <dbReference type="Proteomes" id="UP000215902"/>
    </source>
</evidence>
<dbReference type="OrthoDB" id="3176171at2759"/>
<dbReference type="Pfam" id="PF00225">
    <property type="entry name" value="Kinesin"/>
    <property type="match status" value="1"/>
</dbReference>
<dbReference type="GO" id="GO:0005524">
    <property type="term" value="F:ATP binding"/>
    <property type="evidence" value="ECO:0007669"/>
    <property type="project" value="UniProtKB-UniRule"/>
</dbReference>
<dbReference type="SMART" id="SM00129">
    <property type="entry name" value="KISc"/>
    <property type="match status" value="1"/>
</dbReference>
<evidence type="ECO:0000256" key="2">
    <source>
        <dbReference type="ARBA" id="ARBA00022741"/>
    </source>
</evidence>
<evidence type="ECO:0000256" key="5">
    <source>
        <dbReference type="PROSITE-ProRule" id="PRU00283"/>
    </source>
</evidence>
<keyword evidence="5" id="KW-0505">Motor protein</keyword>
<dbReference type="EMBL" id="NIVC01000633">
    <property type="protein sequence ID" value="PAA79460.1"/>
    <property type="molecule type" value="Genomic_DNA"/>
</dbReference>
<feature type="non-terminal residue" evidence="9">
    <location>
        <position position="1"/>
    </location>
</feature>
<dbReference type="PANTHER" id="PTHR47972:SF28">
    <property type="entry name" value="KINESIN-LIKE PROTEIN KLP-3"/>
    <property type="match status" value="1"/>
</dbReference>
<proteinExistence type="inferred from homology"/>
<dbReference type="STRING" id="282301.A0A267G051"/>
<dbReference type="GO" id="GO:0007018">
    <property type="term" value="P:microtubule-based movement"/>
    <property type="evidence" value="ECO:0007669"/>
    <property type="project" value="InterPro"/>
</dbReference>
<dbReference type="InterPro" id="IPR027417">
    <property type="entry name" value="P-loop_NTPase"/>
</dbReference>
<evidence type="ECO:0000256" key="7">
    <source>
        <dbReference type="SAM" id="MobiDB-lite"/>
    </source>
</evidence>
<sequence>LFLLFVGAYPDFHFEFLEILQLCTEIQFSSFCLAMSTGGDLPSPKGNRQRRDSDRPKLPRLRRRHRQPEQQQQKQQQKQQKQQPEQRRPKRSQQQRRPRSLSHFLPDQRDQRDVEHRRWRASRLPNGGDPRTRLLRAVHKLYKDYRRQFPTASEAAGRRDCNSNQDREDAGDDDERATSGGEEPVSHEFDSLSCGGASGGEGSGIGGASSDGGAGDWRVVQCRRRRTDQVNQVLLRRTASAEVWIDAPIALELRLPRVRAMLSRIMTDCPFVTDPTEALAELRAARYNAAECIEYLQEVRPIWEAAVAGSCQAVFPASAALHSASNSAAAAVAAVAPRLLAGLARLRACTADCAVRVTGLANQLAACAANAANEAGNLALSCRRLRLDAHSSRARRLERQVEQLRARCRDEERQRKTAFNELQERLGSVRVFARCRHGPGEQAVLPQGSDTLQVFTSGISGGGGRVETFQFDGVFVSNPTWRQQMGNQEDPQAPTARGSGDQEDGGLFKELRPLIDSFLDGYNVCFIAYGGEASGKTHTLHGPSGWAECGLVYRSLAAALAGVRERQSVWRLELATACLEIYNDSLVDLGDRQRGPRRLPAGCLDRGLADLFDCLCRTEVATEADALAATCLTSGRRRVAPTALNPNSSRSHLLHLLRVRGHSLVHKNERLCAFLGLMDLAGAENVVKAATLDDPTRAAEAGHINRSLASFNRLFLSLRRSAGAKSVATYRDSRLTQLIKPFVTDHGKCCIIVTVRTDRQSLSASLSSLRFGRDARQVMLGRARRQLV</sequence>
<dbReference type="GO" id="GO:0003777">
    <property type="term" value="F:microtubule motor activity"/>
    <property type="evidence" value="ECO:0007669"/>
    <property type="project" value="InterPro"/>
</dbReference>
<feature type="region of interest" description="Disordered" evidence="7">
    <location>
        <begin position="149"/>
        <end position="213"/>
    </location>
</feature>
<feature type="compositionally biased region" description="Low complexity" evidence="7">
    <location>
        <begin position="69"/>
        <end position="83"/>
    </location>
</feature>
<organism evidence="9 10">
    <name type="scientific">Macrostomum lignano</name>
    <dbReference type="NCBI Taxonomy" id="282301"/>
    <lineage>
        <taxon>Eukaryota</taxon>
        <taxon>Metazoa</taxon>
        <taxon>Spiralia</taxon>
        <taxon>Lophotrochozoa</taxon>
        <taxon>Platyhelminthes</taxon>
        <taxon>Rhabditophora</taxon>
        <taxon>Macrostomorpha</taxon>
        <taxon>Macrostomida</taxon>
        <taxon>Macrostomidae</taxon>
        <taxon>Macrostomum</taxon>
    </lineage>
</organism>
<evidence type="ECO:0000259" key="8">
    <source>
        <dbReference type="PROSITE" id="PS50067"/>
    </source>
</evidence>
<dbReference type="InterPro" id="IPR027640">
    <property type="entry name" value="Kinesin-like_fam"/>
</dbReference>
<reference evidence="9 10" key="1">
    <citation type="submission" date="2017-06" db="EMBL/GenBank/DDBJ databases">
        <title>A platform for efficient transgenesis in Macrostomum lignano, a flatworm model organism for stem cell research.</title>
        <authorList>
            <person name="Berezikov E."/>
        </authorList>
    </citation>
    <scope>NUCLEOTIDE SEQUENCE [LARGE SCALE GENOMIC DNA]</scope>
    <source>
        <strain evidence="9">DV1</strain>
        <tissue evidence="9">Whole organism</tissue>
    </source>
</reference>
<dbReference type="GO" id="GO:0015630">
    <property type="term" value="C:microtubule cytoskeleton"/>
    <property type="evidence" value="ECO:0007669"/>
    <property type="project" value="TreeGrafter"/>
</dbReference>
<dbReference type="PROSITE" id="PS50067">
    <property type="entry name" value="KINESIN_MOTOR_2"/>
    <property type="match status" value="1"/>
</dbReference>
<name>A0A267G051_9PLAT</name>
<keyword evidence="4" id="KW-0963">Cytoplasm</keyword>
<evidence type="ECO:0000256" key="4">
    <source>
        <dbReference type="ARBA" id="ARBA00023212"/>
    </source>
</evidence>